<proteinExistence type="predicted"/>
<evidence type="ECO:0000256" key="1">
    <source>
        <dbReference type="SAM" id="Phobius"/>
    </source>
</evidence>
<keyword evidence="1" id="KW-1133">Transmembrane helix</keyword>
<dbReference type="Proteomes" id="UP000713596">
    <property type="component" value="Unassembled WGS sequence"/>
</dbReference>
<feature type="transmembrane region" description="Helical" evidence="1">
    <location>
        <begin position="180"/>
        <end position="199"/>
    </location>
</feature>
<feature type="transmembrane region" description="Helical" evidence="1">
    <location>
        <begin position="241"/>
        <end position="261"/>
    </location>
</feature>
<protein>
    <submittedName>
        <fullName evidence="3">Acyltransferase</fullName>
    </submittedName>
</protein>
<organism evidence="3 4">
    <name type="scientific">Candidatus Allofournierella pullistercoris</name>
    <dbReference type="NCBI Taxonomy" id="2838597"/>
    <lineage>
        <taxon>Bacteria</taxon>
        <taxon>Bacillati</taxon>
        <taxon>Bacillota</taxon>
        <taxon>Clostridia</taxon>
        <taxon>Eubacteriales</taxon>
        <taxon>Oscillospiraceae</taxon>
        <taxon>Allofournierella</taxon>
    </lineage>
</organism>
<dbReference type="GO" id="GO:0016020">
    <property type="term" value="C:membrane"/>
    <property type="evidence" value="ECO:0007669"/>
    <property type="project" value="TreeGrafter"/>
</dbReference>
<keyword evidence="1" id="KW-0812">Transmembrane</keyword>
<feature type="transmembrane region" description="Helical" evidence="1">
    <location>
        <begin position="350"/>
        <end position="367"/>
    </location>
</feature>
<dbReference type="AlphaFoldDB" id="A0A948T220"/>
<comment type="caution">
    <text evidence="3">The sequence shown here is derived from an EMBL/GenBank/DDBJ whole genome shotgun (WGS) entry which is preliminary data.</text>
</comment>
<reference evidence="3" key="2">
    <citation type="submission" date="2021-04" db="EMBL/GenBank/DDBJ databases">
        <authorList>
            <person name="Gilroy R."/>
        </authorList>
    </citation>
    <scope>NUCLEOTIDE SEQUENCE</scope>
    <source>
        <strain evidence="3">B5_2728</strain>
    </source>
</reference>
<dbReference type="EMBL" id="JAHLFP010000022">
    <property type="protein sequence ID" value="MBU3805904.1"/>
    <property type="molecule type" value="Genomic_DNA"/>
</dbReference>
<name>A0A948T220_9FIRM</name>
<feature type="transmembrane region" description="Helical" evidence="1">
    <location>
        <begin position="299"/>
        <end position="316"/>
    </location>
</feature>
<dbReference type="InterPro" id="IPR050879">
    <property type="entry name" value="Acyltransferase_3"/>
</dbReference>
<feature type="transmembrane region" description="Helical" evidence="1">
    <location>
        <begin position="211"/>
        <end position="232"/>
    </location>
</feature>
<feature type="transmembrane region" description="Helical" evidence="1">
    <location>
        <begin position="55"/>
        <end position="79"/>
    </location>
</feature>
<evidence type="ECO:0000313" key="3">
    <source>
        <dbReference type="EMBL" id="MBU3805904.1"/>
    </source>
</evidence>
<keyword evidence="3" id="KW-0808">Transferase</keyword>
<evidence type="ECO:0000313" key="4">
    <source>
        <dbReference type="Proteomes" id="UP000713596"/>
    </source>
</evidence>
<dbReference type="PANTHER" id="PTHR23028:SF53">
    <property type="entry name" value="ACYL_TRANSF_3 DOMAIN-CONTAINING PROTEIN"/>
    <property type="match status" value="1"/>
</dbReference>
<gene>
    <name evidence="3" type="ORF">H9882_03310</name>
</gene>
<dbReference type="Pfam" id="PF01757">
    <property type="entry name" value="Acyl_transf_3"/>
    <property type="match status" value="1"/>
</dbReference>
<feature type="transmembrane region" description="Helical" evidence="1">
    <location>
        <begin position="151"/>
        <end position="168"/>
    </location>
</feature>
<keyword evidence="1" id="KW-0472">Membrane</keyword>
<keyword evidence="3" id="KW-0012">Acyltransferase</keyword>
<dbReference type="GO" id="GO:0009103">
    <property type="term" value="P:lipopolysaccharide biosynthetic process"/>
    <property type="evidence" value="ECO:0007669"/>
    <property type="project" value="TreeGrafter"/>
</dbReference>
<feature type="transmembrane region" description="Helical" evidence="1">
    <location>
        <begin position="273"/>
        <end position="292"/>
    </location>
</feature>
<dbReference type="PANTHER" id="PTHR23028">
    <property type="entry name" value="ACETYLTRANSFERASE"/>
    <property type="match status" value="1"/>
</dbReference>
<evidence type="ECO:0000259" key="2">
    <source>
        <dbReference type="Pfam" id="PF01757"/>
    </source>
</evidence>
<dbReference type="GO" id="GO:0016747">
    <property type="term" value="F:acyltransferase activity, transferring groups other than amino-acyl groups"/>
    <property type="evidence" value="ECO:0007669"/>
    <property type="project" value="InterPro"/>
</dbReference>
<reference evidence="3" key="1">
    <citation type="journal article" date="2021" name="PeerJ">
        <title>Extensive microbial diversity within the chicken gut microbiome revealed by metagenomics and culture.</title>
        <authorList>
            <person name="Gilroy R."/>
            <person name="Ravi A."/>
            <person name="Getino M."/>
            <person name="Pursley I."/>
            <person name="Horton D.L."/>
            <person name="Alikhan N.F."/>
            <person name="Baker D."/>
            <person name="Gharbi K."/>
            <person name="Hall N."/>
            <person name="Watson M."/>
            <person name="Adriaenssens E.M."/>
            <person name="Foster-Nyarko E."/>
            <person name="Jarju S."/>
            <person name="Secka A."/>
            <person name="Antonio M."/>
            <person name="Oren A."/>
            <person name="Chaudhuri R.R."/>
            <person name="La Ragione R."/>
            <person name="Hildebrand F."/>
            <person name="Pallen M.J."/>
        </authorList>
    </citation>
    <scope>NUCLEOTIDE SEQUENCE</scope>
    <source>
        <strain evidence="3">B5_2728</strain>
    </source>
</reference>
<sequence length="395" mass="43819">MKMASGLWKFKPDRSPGTSLLRPGAADWFRVFAVGMVGAFHIWQQSWIGWGKLDFLVRTGGAFVDGMILLSAFCLYLPYAHDWVAKKPFRGCKGFYRRRAVRILPGYYLATLIPALLAASRGVDKNFWLDVAGHLLLVPTALPQSYVHSQINGALWTVGVLVLFYLLFPLLSRCFYVKPMVSVCVLCAGQLGYTLWMLPKTDLAYSMGFNQLPAMLGVLALGFAAALLVAVWGQTKAGHKAFLLLGVAGILGAGAVLWQIAHGAEMQHAQLIWRMPLSTCFGAVLVGFSLAVLAPAPGFVRWLSAISYGFYLWHQWLAVQLKYHWRIPAWQGDTPPNQLGDRLWMEQYQWLTWAVCLGAAVVCYYAVERPFAGWIKSRKGQKLPGGACQGQKTVV</sequence>
<feature type="transmembrane region" description="Helical" evidence="1">
    <location>
        <begin position="20"/>
        <end position="43"/>
    </location>
</feature>
<feature type="transmembrane region" description="Helical" evidence="1">
    <location>
        <begin position="100"/>
        <end position="119"/>
    </location>
</feature>
<dbReference type="InterPro" id="IPR002656">
    <property type="entry name" value="Acyl_transf_3_dom"/>
</dbReference>
<feature type="domain" description="Acyltransferase 3" evidence="2">
    <location>
        <begin position="26"/>
        <end position="364"/>
    </location>
</feature>
<accession>A0A948T220</accession>